<organism evidence="2 3">
    <name type="scientific">Methylorubrum salsuginis</name>
    <dbReference type="NCBI Taxonomy" id="414703"/>
    <lineage>
        <taxon>Bacteria</taxon>
        <taxon>Pseudomonadati</taxon>
        <taxon>Pseudomonadota</taxon>
        <taxon>Alphaproteobacteria</taxon>
        <taxon>Hyphomicrobiales</taxon>
        <taxon>Methylobacteriaceae</taxon>
        <taxon>Methylorubrum</taxon>
    </lineage>
</organism>
<proteinExistence type="predicted"/>
<feature type="region of interest" description="Disordered" evidence="1">
    <location>
        <begin position="213"/>
        <end position="270"/>
    </location>
</feature>
<reference evidence="3" key="1">
    <citation type="submission" date="2016-10" db="EMBL/GenBank/DDBJ databases">
        <authorList>
            <person name="Varghese N."/>
            <person name="Submissions S."/>
        </authorList>
    </citation>
    <scope>NUCLEOTIDE SEQUENCE [LARGE SCALE GENOMIC DNA]</scope>
    <source>
        <strain evidence="3">CGMCC 1.6474</strain>
    </source>
</reference>
<dbReference type="STRING" id="414703.SAMN04488125_11813"/>
<dbReference type="RefSeq" id="WP_207549480.1">
    <property type="nucleotide sequence ID" value="NZ_FOSV01000018.1"/>
</dbReference>
<keyword evidence="3" id="KW-1185">Reference proteome</keyword>
<gene>
    <name evidence="2" type="ORF">SAMN04488125_11813</name>
</gene>
<sequence>MEADEGSAVISDRLLSDLTSGRTLGLGDALARDPDAALLALLHALTLQTFDRESGARETCLDIEVRHIALTRAAPRLADNPAAIALAQRHADGSQQLPVRPQDRWKALRSFDHDSRHDLLAYCTALSLNAVILPHDRPGRTVTPAVRIAQQVGLDMTRSFTPTAANDFGRTTKTGILAAVRQAKGEAAGQLIDHLRKADMAVEAERLVAGTGWLPQPLRTPGDDGEAPSPAPDGVDRGSAAETGLALPAFLTEPDASTPSDAGAWPQAAE</sequence>
<protein>
    <submittedName>
        <fullName evidence="2">Chromosome partitioning protein, ParB family</fullName>
    </submittedName>
</protein>
<evidence type="ECO:0000313" key="2">
    <source>
        <dbReference type="EMBL" id="SFL56529.1"/>
    </source>
</evidence>
<dbReference type="AlphaFoldDB" id="A0A1I4IQ67"/>
<evidence type="ECO:0000313" key="3">
    <source>
        <dbReference type="Proteomes" id="UP000198804"/>
    </source>
</evidence>
<dbReference type="Proteomes" id="UP000198804">
    <property type="component" value="Unassembled WGS sequence"/>
</dbReference>
<dbReference type="EMBL" id="FOSV01000018">
    <property type="protein sequence ID" value="SFL56529.1"/>
    <property type="molecule type" value="Genomic_DNA"/>
</dbReference>
<name>A0A1I4IQ67_9HYPH</name>
<accession>A0A1I4IQ67</accession>
<evidence type="ECO:0000256" key="1">
    <source>
        <dbReference type="SAM" id="MobiDB-lite"/>
    </source>
</evidence>